<sequence length="191" mass="21829">MHELFGQSELIVRGTIEEVKDKTFLLGEFEVLHGPNPDKPLEIKRFIDWSGNSRWSGYRVGQEVLLFLAGPEDASNADSPPWNIRGYGGEGEMPVEHGFVYLHGLFLEGFQRQRFTVQHGTLDGYRFHLDAFLAALKGYNRCFRFAEGPQTERSPSIVQQCDDETLAIFCRQSALNRYLVELTLQDIQTRS</sequence>
<evidence type="ECO:0000313" key="1">
    <source>
        <dbReference type="EMBL" id="GGY07070.1"/>
    </source>
</evidence>
<evidence type="ECO:0000313" key="2">
    <source>
        <dbReference type="Proteomes" id="UP000653056"/>
    </source>
</evidence>
<comment type="caution">
    <text evidence="1">The sequence shown here is derived from an EMBL/GenBank/DDBJ whole genome shotgun (WGS) entry which is preliminary data.</text>
</comment>
<gene>
    <name evidence="1" type="ORF">GCM10007160_38210</name>
</gene>
<proteinExistence type="predicted"/>
<dbReference type="Proteomes" id="UP000653056">
    <property type="component" value="Unassembled WGS sequence"/>
</dbReference>
<name>A0ABQ2Z7G0_9GAMM</name>
<dbReference type="EMBL" id="BMXS01000027">
    <property type="protein sequence ID" value="GGY07070.1"/>
    <property type="molecule type" value="Genomic_DNA"/>
</dbReference>
<accession>A0ABQ2Z7G0</accession>
<organism evidence="1 2">
    <name type="scientific">Litchfieldella qijiaojingensis</name>
    <dbReference type="NCBI Taxonomy" id="980347"/>
    <lineage>
        <taxon>Bacteria</taxon>
        <taxon>Pseudomonadati</taxon>
        <taxon>Pseudomonadota</taxon>
        <taxon>Gammaproteobacteria</taxon>
        <taxon>Oceanospirillales</taxon>
        <taxon>Halomonadaceae</taxon>
        <taxon>Litchfieldella</taxon>
    </lineage>
</organism>
<protein>
    <submittedName>
        <fullName evidence="1">Uncharacterized protein</fullName>
    </submittedName>
</protein>
<reference evidence="2" key="1">
    <citation type="journal article" date="2019" name="Int. J. Syst. Evol. Microbiol.">
        <title>The Global Catalogue of Microorganisms (GCM) 10K type strain sequencing project: providing services to taxonomists for standard genome sequencing and annotation.</title>
        <authorList>
            <consortium name="The Broad Institute Genomics Platform"/>
            <consortium name="The Broad Institute Genome Sequencing Center for Infectious Disease"/>
            <person name="Wu L."/>
            <person name="Ma J."/>
        </authorList>
    </citation>
    <scope>NUCLEOTIDE SEQUENCE [LARGE SCALE GENOMIC DNA]</scope>
    <source>
        <strain evidence="2">KCTC 22228</strain>
    </source>
</reference>
<keyword evidence="2" id="KW-1185">Reference proteome</keyword>